<dbReference type="PROSITE" id="PS50125">
    <property type="entry name" value="GUANYLATE_CYCLASE_2"/>
    <property type="match status" value="1"/>
</dbReference>
<dbReference type="InterPro" id="IPR029787">
    <property type="entry name" value="Nucleotide_cyclase"/>
</dbReference>
<dbReference type="NCBIfam" id="TIGR00229">
    <property type="entry name" value="sensory_box"/>
    <property type="match status" value="1"/>
</dbReference>
<feature type="transmembrane region" description="Helical" evidence="2">
    <location>
        <begin position="739"/>
        <end position="762"/>
    </location>
</feature>
<dbReference type="Pfam" id="PF00211">
    <property type="entry name" value="Guanylate_cyc"/>
    <property type="match status" value="1"/>
</dbReference>
<evidence type="ECO:0000259" key="3">
    <source>
        <dbReference type="PROSITE" id="PS50112"/>
    </source>
</evidence>
<dbReference type="PANTHER" id="PTHR45655:SF13">
    <property type="entry name" value="SOLUBLE GUANYLATE CYCLASE GCY-32-RELATED"/>
    <property type="match status" value="1"/>
</dbReference>
<evidence type="ECO:0000256" key="2">
    <source>
        <dbReference type="SAM" id="Phobius"/>
    </source>
</evidence>
<dbReference type="InterPro" id="IPR035965">
    <property type="entry name" value="PAS-like_dom_sf"/>
</dbReference>
<evidence type="ECO:0000256" key="1">
    <source>
        <dbReference type="SAM" id="MobiDB-lite"/>
    </source>
</evidence>
<gene>
    <name evidence="5" type="ORF">M9Y10_044837</name>
</gene>
<sequence>MYILYTFNGSNACINVASVAFFFIIIYLFIYYFINKKIINKVDKKLSPPEVKSPDTQTESDQIEEYQFYQLTDQEKRDMFDKYVFQSIDHALLYFRVGITRASPYFIDFSFIRYMKDTYGQKQIQFFILQLSALFPSQHQFFNYCITLASKREDFFNVFEEFIMYQFHRINIVRQSSVSKEVTKELIRLEAMTDDSISAIRGFWAEILQTKTEFNAASLGFIRTLAFNTRSCYLDAIDKYPNSTQILNSYCRFLCESYGDYIECIRIGQRIRLIERGKFENIDYCFRSFVNVFPQYLKRQILDTKGSFIYENQASISSQSLSSLSSAKSSQSFDNARGLSAMNEGYQTSKKLSKKITLKKRSTGDFENIIEQENYDTLINNLFTSGKARLSIQHIVDRSRNHSLVFARFLSILQAILFIIIVCLFFGYIVSFRNPMNFIRSSARESNIIFSLQYCSLIAGIQYLSEFYKVNFTSKIIQKLNIREENLHNFPCSFNIPMYALDQMARRIITLLDEEIQFILNHPDENLDVIRVYNGIILNESDIFFPETYSTGKKKKIKSDFENQSRWEEGIYLVNYNNDKRSTYKTSMRNGLEIFVSQAERLAFEHVYETTNNKKNPNFEQFYDIYFDLLINGVILSQPFFHLFEIISEKGVKIIQTTEKLVVNITASVAVVCFVIFFVARLYAYIKIKESIKMISMVIKKVNFKDIIETMKPIYLKSKNPIKIHSTSNHSIYDFSPSLAIYPLISILSVSISLGFFSFISFQCISSFNFIRKAQEWENDCASRFLSLTVSMNGLIAEYIKKLDFSFSEELSKSYFQLLNISQKIDLSIIANGKSLNQHYFMINQNATVSSSQRAPNNITKNPFKISKHSKFNDLRKKLNEEEEKEEYAPTALKCNEIYNGNISTQMNIATYLDCISIENRINLGIHFYHLMRDTFHDQELTESVEFIMSLFIIDKYLFRDLPELQDQISETATSEVIKEKENVFIIGIVGIIVILILLLLEILTITHIYYSFNAFKQLIMVLPPAAFSNNPFLLNFLSNSCSSSIHVFNMKNILKTDRSINVRDSRIISEEEILIDSVDEGIVSTDKNMIIQYVNPAIQKLTGFLPDQLLGQALLYLIPLSSKFEDEQVFLEKFPFYQRLGEIQSNHGDRFAELNTKVLTDKGEEILVRVTIIGIFDKKKLNEKTVMVKYNNLNKINQFLLDNADDYDDNNSTSTNTANATVKMGTINSLVNNHQNNISNRDETEEFVGATIILKDISNERDLKRALKNAKRKNEILLNMLIPLPVLEQVRESKKQAFYSAKTATLIKFELLGFNDYIGKMLPKQIMSIIQVIYSKIDQITAENKYNQNSQKNQSLFDKSGQQQVNNDSASSLNNLIQNSQTSLLKFNFHFDETELSNKNTDDEENITFQQISRSSKSAKTQSSENMNSNDIDDFEDLDDLCDFNCIYNIRSDIDQFVSICGLFDTQDEPQKQAESCVRYALKVKHIIENIGLEEQVNMFIHTKIAVCMGGPMNGFVDDPQNPQFQIFSDLLREADSIKNNGDIDAVYINENVYNNLIKENYEIEEKMTDEFGSFENDLQNIYVVNKCIKKKKKNNSQDLLSNNVFIISGDSEG</sequence>
<name>A0ABR2JVC6_9EUKA</name>
<protein>
    <recommendedName>
        <fullName evidence="7">PAS domain-containing protein</fullName>
    </recommendedName>
</protein>
<dbReference type="Pfam" id="PF13426">
    <property type="entry name" value="PAS_9"/>
    <property type="match status" value="1"/>
</dbReference>
<comment type="caution">
    <text evidence="5">The sequence shown here is derived from an EMBL/GenBank/DDBJ whole genome shotgun (WGS) entry which is preliminary data.</text>
</comment>
<reference evidence="5 6" key="1">
    <citation type="submission" date="2024-04" db="EMBL/GenBank/DDBJ databases">
        <title>Tritrichomonas musculus Genome.</title>
        <authorList>
            <person name="Alves-Ferreira E."/>
            <person name="Grigg M."/>
            <person name="Lorenzi H."/>
            <person name="Galac M."/>
        </authorList>
    </citation>
    <scope>NUCLEOTIDE SEQUENCE [LARGE SCALE GENOMIC DNA]</scope>
    <source>
        <strain evidence="5 6">EAF2021</strain>
    </source>
</reference>
<feature type="transmembrane region" description="Helical" evidence="2">
    <location>
        <begin position="12"/>
        <end position="34"/>
    </location>
</feature>
<dbReference type="CDD" id="cd00130">
    <property type="entry name" value="PAS"/>
    <property type="match status" value="1"/>
</dbReference>
<dbReference type="InterPro" id="IPR000014">
    <property type="entry name" value="PAS"/>
</dbReference>
<evidence type="ECO:0000313" key="5">
    <source>
        <dbReference type="EMBL" id="KAK8882197.1"/>
    </source>
</evidence>
<feature type="transmembrane region" description="Helical" evidence="2">
    <location>
        <begin position="405"/>
        <end position="428"/>
    </location>
</feature>
<dbReference type="PANTHER" id="PTHR45655">
    <property type="entry name" value="GUANYLATE CYCLASE SOLUBLE SUBUNIT BETA-2"/>
    <property type="match status" value="1"/>
</dbReference>
<evidence type="ECO:0008006" key="7">
    <source>
        <dbReference type="Google" id="ProtNLM"/>
    </source>
</evidence>
<proteinExistence type="predicted"/>
<keyword evidence="6" id="KW-1185">Reference proteome</keyword>
<feature type="transmembrane region" description="Helical" evidence="2">
    <location>
        <begin position="661"/>
        <end position="684"/>
    </location>
</feature>
<dbReference type="EMBL" id="JAPFFF010000009">
    <property type="protein sequence ID" value="KAK8882197.1"/>
    <property type="molecule type" value="Genomic_DNA"/>
</dbReference>
<dbReference type="Proteomes" id="UP001470230">
    <property type="component" value="Unassembled WGS sequence"/>
</dbReference>
<keyword evidence="2" id="KW-1133">Transmembrane helix</keyword>
<feature type="compositionally biased region" description="Low complexity" evidence="1">
    <location>
        <begin position="1414"/>
        <end position="1425"/>
    </location>
</feature>
<dbReference type="PROSITE" id="PS50112">
    <property type="entry name" value="PAS"/>
    <property type="match status" value="1"/>
</dbReference>
<dbReference type="SUPFAM" id="SSF55073">
    <property type="entry name" value="Nucleotide cyclase"/>
    <property type="match status" value="1"/>
</dbReference>
<keyword evidence="2" id="KW-0472">Membrane</keyword>
<organism evidence="5 6">
    <name type="scientific">Tritrichomonas musculus</name>
    <dbReference type="NCBI Taxonomy" id="1915356"/>
    <lineage>
        <taxon>Eukaryota</taxon>
        <taxon>Metamonada</taxon>
        <taxon>Parabasalia</taxon>
        <taxon>Tritrichomonadida</taxon>
        <taxon>Tritrichomonadidae</taxon>
        <taxon>Tritrichomonas</taxon>
    </lineage>
</organism>
<dbReference type="Gene3D" id="3.30.450.20">
    <property type="entry name" value="PAS domain"/>
    <property type="match status" value="1"/>
</dbReference>
<evidence type="ECO:0000313" key="6">
    <source>
        <dbReference type="Proteomes" id="UP001470230"/>
    </source>
</evidence>
<dbReference type="Gene3D" id="3.30.70.1230">
    <property type="entry name" value="Nucleotide cyclase"/>
    <property type="match status" value="1"/>
</dbReference>
<feature type="transmembrane region" description="Helical" evidence="2">
    <location>
        <begin position="984"/>
        <end position="1011"/>
    </location>
</feature>
<accession>A0ABR2JVC6</accession>
<feature type="domain" description="PAS" evidence="3">
    <location>
        <begin position="1075"/>
        <end position="1117"/>
    </location>
</feature>
<dbReference type="SUPFAM" id="SSF55785">
    <property type="entry name" value="PYP-like sensor domain (PAS domain)"/>
    <property type="match status" value="1"/>
</dbReference>
<feature type="region of interest" description="Disordered" evidence="1">
    <location>
        <begin position="1401"/>
        <end position="1431"/>
    </location>
</feature>
<dbReference type="InterPro" id="IPR001054">
    <property type="entry name" value="A/G_cyclase"/>
</dbReference>
<keyword evidence="2" id="KW-0812">Transmembrane</keyword>
<evidence type="ECO:0000259" key="4">
    <source>
        <dbReference type="PROSITE" id="PS50125"/>
    </source>
</evidence>
<feature type="domain" description="Guanylate cyclase" evidence="4">
    <location>
        <begin position="1407"/>
        <end position="1540"/>
    </location>
</feature>
<dbReference type="SMART" id="SM00091">
    <property type="entry name" value="PAS"/>
    <property type="match status" value="1"/>
</dbReference>